<organism evidence="1 2">
    <name type="scientific">Glossina palpalis gambiensis</name>
    <dbReference type="NCBI Taxonomy" id="67801"/>
    <lineage>
        <taxon>Eukaryota</taxon>
        <taxon>Metazoa</taxon>
        <taxon>Ecdysozoa</taxon>
        <taxon>Arthropoda</taxon>
        <taxon>Hexapoda</taxon>
        <taxon>Insecta</taxon>
        <taxon>Pterygota</taxon>
        <taxon>Neoptera</taxon>
        <taxon>Endopterygota</taxon>
        <taxon>Diptera</taxon>
        <taxon>Brachycera</taxon>
        <taxon>Muscomorpha</taxon>
        <taxon>Hippoboscoidea</taxon>
        <taxon>Glossinidae</taxon>
        <taxon>Glossina</taxon>
    </lineage>
</organism>
<sequence length="71" mass="7956">MPVVPTIRRYPAIWCMHFNDNSGGNNAVVLSSLRHTTESIVRICKGLCFNAILHCIDSFVSRVNLLTLPSR</sequence>
<dbReference type="Proteomes" id="UP000092460">
    <property type="component" value="Unassembled WGS sequence"/>
</dbReference>
<proteinExistence type="predicted"/>
<dbReference type="EMBL" id="JXJN01004333">
    <property type="status" value="NOT_ANNOTATED_CDS"/>
    <property type="molecule type" value="Genomic_DNA"/>
</dbReference>
<keyword evidence="2" id="KW-1185">Reference proteome</keyword>
<dbReference type="EnsemblMetazoa" id="GPPI010163-RA">
    <property type="protein sequence ID" value="GPPI010163-PA"/>
    <property type="gene ID" value="GPPI010163"/>
</dbReference>
<dbReference type="VEuPathDB" id="VectorBase:GPPI010163"/>
<reference evidence="1" key="2">
    <citation type="submission" date="2020-05" db="UniProtKB">
        <authorList>
            <consortium name="EnsemblMetazoa"/>
        </authorList>
    </citation>
    <scope>IDENTIFICATION</scope>
    <source>
        <strain evidence="1">IAEA</strain>
    </source>
</reference>
<dbReference type="AlphaFoldDB" id="A0A1B0AVN5"/>
<name>A0A1B0AVN5_9MUSC</name>
<accession>A0A1B0AVN5</accession>
<protein>
    <submittedName>
        <fullName evidence="1">Uncharacterized protein</fullName>
    </submittedName>
</protein>
<reference evidence="2" key="1">
    <citation type="submission" date="2015-01" db="EMBL/GenBank/DDBJ databases">
        <authorList>
            <person name="Aksoy S."/>
            <person name="Warren W."/>
            <person name="Wilson R.K."/>
        </authorList>
    </citation>
    <scope>NUCLEOTIDE SEQUENCE [LARGE SCALE GENOMIC DNA]</scope>
    <source>
        <strain evidence="2">IAEA</strain>
    </source>
</reference>
<evidence type="ECO:0000313" key="2">
    <source>
        <dbReference type="Proteomes" id="UP000092460"/>
    </source>
</evidence>
<evidence type="ECO:0000313" key="1">
    <source>
        <dbReference type="EnsemblMetazoa" id="GPPI010163-PA"/>
    </source>
</evidence>